<keyword evidence="3" id="KW-1185">Reference proteome</keyword>
<dbReference type="STRING" id="200361.A0A452XDY3"/>
<evidence type="ECO:0000313" key="3">
    <source>
        <dbReference type="Proteomes" id="UP000015105"/>
    </source>
</evidence>
<reference evidence="2" key="3">
    <citation type="submission" date="2019-03" db="UniProtKB">
        <authorList>
            <consortium name="EnsemblPlants"/>
        </authorList>
    </citation>
    <scope>IDENTIFICATION</scope>
</reference>
<dbReference type="EnsemblPlants" id="AET0Gv20077300.1">
    <property type="protein sequence ID" value="AET0Gv20077300.1"/>
    <property type="gene ID" value="AET0Gv20077300"/>
</dbReference>
<name>A0A452XDY3_AEGTS</name>
<evidence type="ECO:0000313" key="2">
    <source>
        <dbReference type="EnsemblPlants" id="AET0Gv20077300.1"/>
    </source>
</evidence>
<feature type="region of interest" description="Disordered" evidence="1">
    <location>
        <begin position="20"/>
        <end position="44"/>
    </location>
</feature>
<accession>A0A452XDY3</accession>
<dbReference type="AlphaFoldDB" id="A0A452XDY3"/>
<organism evidence="2 3">
    <name type="scientific">Aegilops tauschii subsp. strangulata</name>
    <name type="common">Goatgrass</name>
    <dbReference type="NCBI Taxonomy" id="200361"/>
    <lineage>
        <taxon>Eukaryota</taxon>
        <taxon>Viridiplantae</taxon>
        <taxon>Streptophyta</taxon>
        <taxon>Embryophyta</taxon>
        <taxon>Tracheophyta</taxon>
        <taxon>Spermatophyta</taxon>
        <taxon>Magnoliopsida</taxon>
        <taxon>Liliopsida</taxon>
        <taxon>Poales</taxon>
        <taxon>Poaceae</taxon>
        <taxon>BOP clade</taxon>
        <taxon>Pooideae</taxon>
        <taxon>Triticodae</taxon>
        <taxon>Triticeae</taxon>
        <taxon>Triticinae</taxon>
        <taxon>Aegilops</taxon>
    </lineage>
</organism>
<dbReference type="Gramene" id="AET0Gv20077300.1">
    <property type="protein sequence ID" value="AET0Gv20077300.1"/>
    <property type="gene ID" value="AET0Gv20077300"/>
</dbReference>
<evidence type="ECO:0000256" key="1">
    <source>
        <dbReference type="SAM" id="MobiDB-lite"/>
    </source>
</evidence>
<proteinExistence type="predicted"/>
<reference evidence="3" key="2">
    <citation type="journal article" date="2017" name="Nat. Plants">
        <title>The Aegilops tauschii genome reveals multiple impacts of transposons.</title>
        <authorList>
            <person name="Zhao G."/>
            <person name="Zou C."/>
            <person name="Li K."/>
            <person name="Wang K."/>
            <person name="Li T."/>
            <person name="Gao L."/>
            <person name="Zhang X."/>
            <person name="Wang H."/>
            <person name="Yang Z."/>
            <person name="Liu X."/>
            <person name="Jiang W."/>
            <person name="Mao L."/>
            <person name="Kong X."/>
            <person name="Jiao Y."/>
            <person name="Jia J."/>
        </authorList>
    </citation>
    <scope>NUCLEOTIDE SEQUENCE [LARGE SCALE GENOMIC DNA]</scope>
    <source>
        <strain evidence="3">cv. AL8/78</strain>
    </source>
</reference>
<protein>
    <submittedName>
        <fullName evidence="2">Uncharacterized protein</fullName>
    </submittedName>
</protein>
<sequence>MARMHSYMLHPHGIPQSLALPNSGLPRFGTSQPTIQPTLHWLDE</sequence>
<dbReference type="Proteomes" id="UP000015105">
    <property type="component" value="Unassembled WGS sequence"/>
</dbReference>
<reference evidence="3" key="1">
    <citation type="journal article" date="2014" name="Science">
        <title>Ancient hybridizations among the ancestral genomes of bread wheat.</title>
        <authorList>
            <consortium name="International Wheat Genome Sequencing Consortium,"/>
            <person name="Marcussen T."/>
            <person name="Sandve S.R."/>
            <person name="Heier L."/>
            <person name="Spannagl M."/>
            <person name="Pfeifer M."/>
            <person name="Jakobsen K.S."/>
            <person name="Wulff B.B."/>
            <person name="Steuernagel B."/>
            <person name="Mayer K.F."/>
            <person name="Olsen O.A."/>
        </authorList>
    </citation>
    <scope>NUCLEOTIDE SEQUENCE [LARGE SCALE GENOMIC DNA]</scope>
    <source>
        <strain evidence="3">cv. AL8/78</strain>
    </source>
</reference>